<dbReference type="PANTHER" id="PTHR42977">
    <property type="entry name" value="HYDROLASE-RELATED"/>
    <property type="match status" value="1"/>
</dbReference>
<evidence type="ECO:0000313" key="6">
    <source>
        <dbReference type="EMBL" id="CAB5117077.1"/>
    </source>
</evidence>
<reference evidence="6" key="1">
    <citation type="submission" date="2020-05" db="EMBL/GenBank/DDBJ databases">
        <authorList>
            <person name="Chiriac C."/>
            <person name="Salcher M."/>
            <person name="Ghai R."/>
            <person name="Kavagutti S V."/>
        </authorList>
    </citation>
    <scope>NUCLEOTIDE SEQUENCE</scope>
</reference>
<dbReference type="InterPro" id="IPR029058">
    <property type="entry name" value="AB_hydrolase_fold"/>
</dbReference>
<evidence type="ECO:0000259" key="2">
    <source>
        <dbReference type="Pfam" id="PF00561"/>
    </source>
</evidence>
<dbReference type="AlphaFoldDB" id="A0A6J7VUJ7"/>
<proteinExistence type="predicted"/>
<evidence type="ECO:0000313" key="3">
    <source>
        <dbReference type="EMBL" id="CAB4533429.1"/>
    </source>
</evidence>
<dbReference type="EMBL" id="CAEZSL010000010">
    <property type="protein sequence ID" value="CAB4533429.1"/>
    <property type="molecule type" value="Genomic_DNA"/>
</dbReference>
<dbReference type="Gene3D" id="3.40.50.1820">
    <property type="entry name" value="alpha/beta hydrolase"/>
    <property type="match status" value="1"/>
</dbReference>
<organism evidence="6">
    <name type="scientific">freshwater metagenome</name>
    <dbReference type="NCBI Taxonomy" id="449393"/>
    <lineage>
        <taxon>unclassified sequences</taxon>
        <taxon>metagenomes</taxon>
        <taxon>ecological metagenomes</taxon>
    </lineage>
</organism>
<protein>
    <submittedName>
        <fullName evidence="6">Unannotated protein</fullName>
    </submittedName>
</protein>
<evidence type="ECO:0000256" key="1">
    <source>
        <dbReference type="ARBA" id="ARBA00022801"/>
    </source>
</evidence>
<dbReference type="InterPro" id="IPR051340">
    <property type="entry name" value="Haloalkane_dehalogenase"/>
</dbReference>
<dbReference type="EMBL" id="CAFBRX010000032">
    <property type="protein sequence ID" value="CAB5117077.1"/>
    <property type="molecule type" value="Genomic_DNA"/>
</dbReference>
<gene>
    <name evidence="3" type="ORF">UFOPK1421_00151</name>
    <name evidence="4" type="ORF">UFOPK1820_00960</name>
    <name evidence="5" type="ORF">UFOPK4275_00959</name>
    <name evidence="6" type="ORF">UFOPK4422_00463</name>
</gene>
<dbReference type="InterPro" id="IPR000639">
    <property type="entry name" value="Epox_hydrolase-like"/>
</dbReference>
<feature type="domain" description="AB hydrolase-1" evidence="2">
    <location>
        <begin position="49"/>
        <end position="168"/>
    </location>
</feature>
<evidence type="ECO:0000313" key="4">
    <source>
        <dbReference type="EMBL" id="CAB4604376.1"/>
    </source>
</evidence>
<dbReference type="PRINTS" id="PR00412">
    <property type="entry name" value="EPOXHYDRLASE"/>
</dbReference>
<accession>A0A6J7VUJ7</accession>
<dbReference type="SUPFAM" id="SSF53474">
    <property type="entry name" value="alpha/beta-Hydrolases"/>
    <property type="match status" value="1"/>
</dbReference>
<dbReference type="PRINTS" id="PR00111">
    <property type="entry name" value="ABHYDROLASE"/>
</dbReference>
<evidence type="ECO:0000313" key="5">
    <source>
        <dbReference type="EMBL" id="CAB5052194.1"/>
    </source>
</evidence>
<dbReference type="NCBIfam" id="NF002043">
    <property type="entry name" value="PRK00870.1"/>
    <property type="match status" value="1"/>
</dbReference>
<dbReference type="InterPro" id="IPR000073">
    <property type="entry name" value="AB_hydrolase_1"/>
</dbReference>
<dbReference type="Pfam" id="PF00561">
    <property type="entry name" value="Abhydrolase_1"/>
    <property type="match status" value="1"/>
</dbReference>
<dbReference type="GO" id="GO:0004301">
    <property type="term" value="F:epoxide hydrolase activity"/>
    <property type="evidence" value="ECO:0007669"/>
    <property type="project" value="TreeGrafter"/>
</dbReference>
<name>A0A6J7VUJ7_9ZZZZ</name>
<dbReference type="EMBL" id="CAEZUK010000157">
    <property type="protein sequence ID" value="CAB4604376.1"/>
    <property type="molecule type" value="Genomic_DNA"/>
</dbReference>
<sequence length="301" mass="32779">MDVLRTPDSAFSHIPDWPYAPVYTDVTAADATVLRVAHVDAGPRDAGETMLCMHGEPSWSFLYRKMIPVFTAAGHRVIAPDLVGFGRSDKPAKTSDYTYERHVDWMSQWLVANDLKNLTLICQDWGGLIGLRLATAFPDRFARIVIANTGLPTGDPEPNAAFLAWRKFSQETPVFGTSQIIQGGCAHKPLAPEVLAAYDAPYPDETYKSGARIFPTLVPASLADPTSAANIAAWDVLRQWTKPFICAFSDSDPVTRNGEWAFRKAVPGAETSPHTTIVGAGHFLQEDCGEELASFVNGAIA</sequence>
<dbReference type="PANTHER" id="PTHR42977:SF3">
    <property type="entry name" value="AB HYDROLASE-1 DOMAIN-CONTAINING PROTEIN"/>
    <property type="match status" value="1"/>
</dbReference>
<dbReference type="EMBL" id="CAFBQJ010000179">
    <property type="protein sequence ID" value="CAB5052194.1"/>
    <property type="molecule type" value="Genomic_DNA"/>
</dbReference>
<keyword evidence="1" id="KW-0378">Hydrolase</keyword>